<keyword evidence="9" id="KW-0472">Membrane</keyword>
<dbReference type="GO" id="GO:0071973">
    <property type="term" value="P:bacterial-type flagellum-dependent cell motility"/>
    <property type="evidence" value="ECO:0007669"/>
    <property type="project" value="InterPro"/>
</dbReference>
<keyword evidence="5" id="KW-1003">Cell membrane</keyword>
<organism evidence="11 12">
    <name type="scientific">Psychrobacillus psychrotolerans</name>
    <dbReference type="NCBI Taxonomy" id="126156"/>
    <lineage>
        <taxon>Bacteria</taxon>
        <taxon>Bacillati</taxon>
        <taxon>Bacillota</taxon>
        <taxon>Bacilli</taxon>
        <taxon>Bacillales</taxon>
        <taxon>Bacillaceae</taxon>
        <taxon>Psychrobacillus</taxon>
    </lineage>
</organism>
<keyword evidence="8" id="KW-0653">Protein transport</keyword>
<dbReference type="GO" id="GO:0044781">
    <property type="term" value="P:bacterial-type flagellum organization"/>
    <property type="evidence" value="ECO:0007669"/>
    <property type="project" value="UniProtKB-KW"/>
</dbReference>
<evidence type="ECO:0000313" key="11">
    <source>
        <dbReference type="EMBL" id="SFQ18058.1"/>
    </source>
</evidence>
<comment type="subcellular location">
    <subcellularLocation>
        <location evidence="1">Cell membrane</location>
        <topology evidence="1">Peripheral membrane protein</topology>
        <orientation evidence="1">Cytoplasmic side</orientation>
    </subcellularLocation>
</comment>
<evidence type="ECO:0000256" key="9">
    <source>
        <dbReference type="ARBA" id="ARBA00023136"/>
    </source>
</evidence>
<evidence type="ECO:0000256" key="6">
    <source>
        <dbReference type="ARBA" id="ARBA00022500"/>
    </source>
</evidence>
<dbReference type="AlphaFoldDB" id="A0A1I5WEN4"/>
<evidence type="ECO:0000256" key="10">
    <source>
        <dbReference type="ARBA" id="ARBA00023225"/>
    </source>
</evidence>
<keyword evidence="7" id="KW-1005">Bacterial flagellum biogenesis</keyword>
<reference evidence="12" key="1">
    <citation type="submission" date="2016-10" db="EMBL/GenBank/DDBJ databases">
        <authorList>
            <person name="Varghese N."/>
            <person name="Submissions S."/>
        </authorList>
    </citation>
    <scope>NUCLEOTIDE SEQUENCE [LARGE SCALE GENOMIC DNA]</scope>
    <source>
        <strain evidence="12">DSM 11706</strain>
    </source>
</reference>
<name>A0A1I5WEN4_9BACI</name>
<dbReference type="InterPro" id="IPR012823">
    <property type="entry name" value="Flagell_FliJ"/>
</dbReference>
<keyword evidence="10" id="KW-1006">Bacterial flagellum protein export</keyword>
<dbReference type="GO" id="GO:0015031">
    <property type="term" value="P:protein transport"/>
    <property type="evidence" value="ECO:0007669"/>
    <property type="project" value="UniProtKB-KW"/>
</dbReference>
<comment type="similarity">
    <text evidence="2">Belongs to the FliJ family.</text>
</comment>
<keyword evidence="11" id="KW-0966">Cell projection</keyword>
<dbReference type="Pfam" id="PF02050">
    <property type="entry name" value="FliJ"/>
    <property type="match status" value="1"/>
</dbReference>
<protein>
    <recommendedName>
        <fullName evidence="3">Flagellar FliJ protein</fullName>
    </recommendedName>
</protein>
<keyword evidence="6" id="KW-0145">Chemotaxis</keyword>
<keyword evidence="4" id="KW-0813">Transport</keyword>
<keyword evidence="11" id="KW-0969">Cilium</keyword>
<evidence type="ECO:0000256" key="5">
    <source>
        <dbReference type="ARBA" id="ARBA00022475"/>
    </source>
</evidence>
<dbReference type="Gene3D" id="1.10.287.1700">
    <property type="match status" value="1"/>
</dbReference>
<dbReference type="STRING" id="126156.SAMN05421670_1229"/>
<gene>
    <name evidence="11" type="ORF">SAMN05421670_1229</name>
</gene>
<evidence type="ECO:0000313" key="12">
    <source>
        <dbReference type="Proteomes" id="UP000198734"/>
    </source>
</evidence>
<dbReference type="InterPro" id="IPR053716">
    <property type="entry name" value="Flag_assembly_chemotaxis_eff"/>
</dbReference>
<dbReference type="RefSeq" id="WP_093535150.1">
    <property type="nucleotide sequence ID" value="NZ_CP183885.1"/>
</dbReference>
<evidence type="ECO:0000256" key="2">
    <source>
        <dbReference type="ARBA" id="ARBA00010004"/>
    </source>
</evidence>
<evidence type="ECO:0000256" key="8">
    <source>
        <dbReference type="ARBA" id="ARBA00022927"/>
    </source>
</evidence>
<keyword evidence="11" id="KW-0282">Flagellum</keyword>
<evidence type="ECO:0000256" key="7">
    <source>
        <dbReference type="ARBA" id="ARBA00022795"/>
    </source>
</evidence>
<evidence type="ECO:0000256" key="1">
    <source>
        <dbReference type="ARBA" id="ARBA00004413"/>
    </source>
</evidence>
<dbReference type="Proteomes" id="UP000198734">
    <property type="component" value="Unassembled WGS sequence"/>
</dbReference>
<dbReference type="NCBIfam" id="TIGR02473">
    <property type="entry name" value="flagell_FliJ"/>
    <property type="match status" value="1"/>
</dbReference>
<evidence type="ECO:0000256" key="4">
    <source>
        <dbReference type="ARBA" id="ARBA00022448"/>
    </source>
</evidence>
<accession>A0A1I5WEN4</accession>
<proteinExistence type="inferred from homology"/>
<dbReference type="GO" id="GO:0005886">
    <property type="term" value="C:plasma membrane"/>
    <property type="evidence" value="ECO:0007669"/>
    <property type="project" value="UniProtKB-SubCell"/>
</dbReference>
<evidence type="ECO:0000256" key="3">
    <source>
        <dbReference type="ARBA" id="ARBA00020392"/>
    </source>
</evidence>
<dbReference type="OrthoDB" id="2968361at2"/>
<sequence>MVAYQFKFAKVLTIREQEKSETELAYKESVSSFEKVATELYNLLKKKEDTTDTQNNLLISGLSVDNIHHYSNYIDGLQKRIDVVQKEVVQARSKMNWMEEKLLEKSLEVKKFEKIKEKDLSQFQEEQQRLETIQLDEISSLKFQNKEIR</sequence>
<dbReference type="EMBL" id="FOXU01000001">
    <property type="protein sequence ID" value="SFQ18058.1"/>
    <property type="molecule type" value="Genomic_DNA"/>
</dbReference>
<dbReference type="GO" id="GO:0009288">
    <property type="term" value="C:bacterial-type flagellum"/>
    <property type="evidence" value="ECO:0007669"/>
    <property type="project" value="InterPro"/>
</dbReference>
<keyword evidence="12" id="KW-1185">Reference proteome</keyword>
<dbReference type="GO" id="GO:0006935">
    <property type="term" value="P:chemotaxis"/>
    <property type="evidence" value="ECO:0007669"/>
    <property type="project" value="UniProtKB-KW"/>
</dbReference>